<dbReference type="InterPro" id="IPR006146">
    <property type="entry name" value="5'-Nucleotdase_CS"/>
</dbReference>
<keyword evidence="1" id="KW-0479">Metal-binding</keyword>
<dbReference type="InterPro" id="IPR036907">
    <property type="entry name" value="5'-Nucleotdase_C_sf"/>
</dbReference>
<evidence type="ECO:0000256" key="1">
    <source>
        <dbReference type="ARBA" id="ARBA00022723"/>
    </source>
</evidence>
<dbReference type="PRINTS" id="PR01607">
    <property type="entry name" value="APYRASEFAMLY"/>
</dbReference>
<gene>
    <name evidence="4" type="ORF">JYP53_00190</name>
</gene>
<organism evidence="4 5">
    <name type="scientific">Marinobacter daepoensis</name>
    <dbReference type="NCBI Taxonomy" id="262077"/>
    <lineage>
        <taxon>Bacteria</taxon>
        <taxon>Pseudomonadati</taxon>
        <taxon>Pseudomonadota</taxon>
        <taxon>Gammaproteobacteria</taxon>
        <taxon>Pseudomonadales</taxon>
        <taxon>Marinobacteraceae</taxon>
        <taxon>Marinobacter</taxon>
    </lineage>
</organism>
<dbReference type="SUPFAM" id="SSF56300">
    <property type="entry name" value="Metallo-dependent phosphatases"/>
    <property type="match status" value="1"/>
</dbReference>
<evidence type="ECO:0000259" key="3">
    <source>
        <dbReference type="Pfam" id="PF02872"/>
    </source>
</evidence>
<dbReference type="Gene3D" id="3.90.780.10">
    <property type="entry name" value="5'-Nucleotidase, C-terminal domain"/>
    <property type="match status" value="1"/>
</dbReference>
<keyword evidence="2" id="KW-0378">Hydrolase</keyword>
<sequence length="627" mass="67992">MVATNFLKSCSETREKCVSNLKQLTAVGCLGLSVLLTACSDDNDSKSSSQKDKPLELTILHTNDHHSYFEGQSFDLDLEIDANQPGKESVRVDLGGFPRIASAIGEYRDDNTLVLNSGELNGTLYFSLFKGELDFKVFNEIGLDAYELGNHEFDEGDAHLANLLTQVDFPILASNVRPTAKSPLYGSDIQPYVIKEIDNQLVGIIGVLKSEKTRESSMVSDDVVFDDEIESVRTYVNELQGKSVNKIIVLSHLGYEFDLVLAENVADIDVIVGGDTHDTLDSTGELAGMGITVDGGYPTIIQNPNQEPVYIVQAWEYAKGLGHLRVSFDENGKVTNATGNLELLVGDQFQVKDQDGQWAVADTSQTAAIEQAIGGLTTIRQMAEDQKILDLIAPYKAELEAYKQQSLGSVTEPMPFTRIPTNFAPGEKPTGSYAAQVVADAFLTYLPKADVAIQNAGGVRAPLEDGNFTVADAYTILPFSNTVVTIDMTGADIVQVLNEALDYAQGISASTGAFPYSSNLRYDVTLNAKAGTGIRNVDVRDPATGNWSPIDPQATYTVATNSFTALGKDGYVTFGKVREANPESFEESDVAYAVPLIEYFRDELPDNILPPLDPDTYSLKSVTTATP</sequence>
<comment type="caution">
    <text evidence="4">The sequence shown here is derived from an EMBL/GenBank/DDBJ whole genome shotgun (WGS) entry which is preliminary data.</text>
</comment>
<evidence type="ECO:0000313" key="4">
    <source>
        <dbReference type="EMBL" id="MBN7768320.1"/>
    </source>
</evidence>
<dbReference type="Pfam" id="PF02872">
    <property type="entry name" value="5_nucleotid_C"/>
    <property type="match status" value="1"/>
</dbReference>
<reference evidence="4 5" key="1">
    <citation type="submission" date="2021-02" db="EMBL/GenBank/DDBJ databases">
        <title>PHA producing bacteria isolated from coastal sediment in Guangdong, Shenzhen.</title>
        <authorList>
            <person name="Zheng W."/>
            <person name="Yu S."/>
            <person name="Huang Y."/>
        </authorList>
    </citation>
    <scope>NUCLEOTIDE SEQUENCE [LARGE SCALE GENOMIC DNA]</scope>
    <source>
        <strain evidence="4 5">TN21-5</strain>
    </source>
</reference>
<evidence type="ECO:0000313" key="5">
    <source>
        <dbReference type="Proteomes" id="UP000664344"/>
    </source>
</evidence>
<proteinExistence type="inferred from homology"/>
<comment type="similarity">
    <text evidence="2">Belongs to the 5'-nucleotidase family.</text>
</comment>
<feature type="domain" description="5'-Nucleotidase C-terminal" evidence="3">
    <location>
        <begin position="434"/>
        <end position="574"/>
    </location>
</feature>
<name>A0ABS3BDP7_9GAMM</name>
<keyword evidence="2" id="KW-0547">Nucleotide-binding</keyword>
<dbReference type="Gene3D" id="3.60.21.10">
    <property type="match status" value="1"/>
</dbReference>
<dbReference type="SUPFAM" id="SSF55816">
    <property type="entry name" value="5'-nucleotidase (syn. UDP-sugar hydrolase), C-terminal domain"/>
    <property type="match status" value="1"/>
</dbReference>
<dbReference type="PANTHER" id="PTHR11575:SF46">
    <property type="entry name" value="PROTEIN USHA"/>
    <property type="match status" value="1"/>
</dbReference>
<keyword evidence="5" id="KW-1185">Reference proteome</keyword>
<dbReference type="EMBL" id="JAFKDB010000002">
    <property type="protein sequence ID" value="MBN7768320.1"/>
    <property type="molecule type" value="Genomic_DNA"/>
</dbReference>
<protein>
    <submittedName>
        <fullName evidence="4">5'-nucleotidase C-terminal domain-containing protein</fullName>
    </submittedName>
</protein>
<evidence type="ECO:0000256" key="2">
    <source>
        <dbReference type="RuleBase" id="RU362119"/>
    </source>
</evidence>
<dbReference type="InterPro" id="IPR029052">
    <property type="entry name" value="Metallo-depent_PP-like"/>
</dbReference>
<dbReference type="InterPro" id="IPR008334">
    <property type="entry name" value="5'-Nucleotdase_C"/>
</dbReference>
<accession>A0ABS3BDP7</accession>
<dbReference type="Proteomes" id="UP000664344">
    <property type="component" value="Unassembled WGS sequence"/>
</dbReference>
<dbReference type="PANTHER" id="PTHR11575">
    <property type="entry name" value="5'-NUCLEOTIDASE-RELATED"/>
    <property type="match status" value="1"/>
</dbReference>
<dbReference type="InterPro" id="IPR006179">
    <property type="entry name" value="5_nucleotidase/apyrase"/>
</dbReference>
<dbReference type="PROSITE" id="PS00785">
    <property type="entry name" value="5_NUCLEOTIDASE_1"/>
    <property type="match status" value="1"/>
</dbReference>